<evidence type="ECO:0000313" key="17">
    <source>
        <dbReference type="Proteomes" id="UP000004221"/>
    </source>
</evidence>
<dbReference type="InterPro" id="IPR003749">
    <property type="entry name" value="ThiS/MoaD-like"/>
</dbReference>
<dbReference type="InterPro" id="IPR012675">
    <property type="entry name" value="Beta-grasp_dom_sf"/>
</dbReference>
<keyword evidence="5" id="KW-0808">Transferase</keyword>
<dbReference type="FunFam" id="3.10.20.30:FF:000010">
    <property type="entry name" value="Molybdopterin synthase sulfur carrier subunit"/>
    <property type="match status" value="1"/>
</dbReference>
<evidence type="ECO:0000256" key="12">
    <source>
        <dbReference type="ARBA" id="ARBA00030407"/>
    </source>
</evidence>
<evidence type="ECO:0000256" key="5">
    <source>
        <dbReference type="ARBA" id="ARBA00022679"/>
    </source>
</evidence>
<evidence type="ECO:0000256" key="14">
    <source>
        <dbReference type="ARBA" id="ARBA00032474"/>
    </source>
</evidence>
<protein>
    <recommendedName>
        <fullName evidence="4">Molybdopterin synthase catalytic subunit</fullName>
        <ecNumber evidence="3">2.8.1.12</ecNumber>
    </recommendedName>
    <alternativeName>
        <fullName evidence="13">MPT synthase subunit 2</fullName>
    </alternativeName>
    <alternativeName>
        <fullName evidence="11">Molybdenum cofactor biosynthesis protein E</fullName>
    </alternativeName>
    <alternativeName>
        <fullName evidence="9">Molybdopterin synthase sulfur carrier subunit</fullName>
    </alternativeName>
    <alternativeName>
        <fullName evidence="12">Molybdopterin-converting factor large subunit</fullName>
    </alternativeName>
    <alternativeName>
        <fullName evidence="14">Molybdopterin-converting factor subunit 2</fullName>
    </alternativeName>
</protein>
<sequence>MHVTVRYFALVREITGKRTEEREVPEGTTAGELLDRIVIEYPAVERLRRASMLMVNQEYVQPDHVLAEGDEVALIPPVSGGSGPFRVIEEPIDLPAVTREVADPGAGAIATFVGTVRNTARGRDVLYLDYEAYPAAAEKMLARIGDEIADRWGIDRVAITHRIGRLEIGEASVAIAVSSPHRNEAFEACHYAIERIKQIVPIWKKEYYAGGDVWIGSEAAYQEEFGRFRES</sequence>
<dbReference type="AlphaFoldDB" id="I4EE09"/>
<dbReference type="RefSeq" id="WP_008475470.1">
    <property type="nucleotide sequence ID" value="NZ_CAGS01000075.1"/>
</dbReference>
<comment type="caution">
    <text evidence="16">The sequence shown here is derived from an EMBL/GenBank/DDBJ whole genome shotgun (WGS) entry which is preliminary data.</text>
</comment>
<comment type="subunit">
    <text evidence="10">Heterotetramer of 2 MoaD subunits and 2 MoaE subunits. Also stable as homodimer. The enzyme changes between these two forms during catalysis.</text>
</comment>
<evidence type="ECO:0000256" key="2">
    <source>
        <dbReference type="ARBA" id="ARBA00005426"/>
    </source>
</evidence>
<dbReference type="GO" id="GO:0006777">
    <property type="term" value="P:Mo-molybdopterin cofactor biosynthetic process"/>
    <property type="evidence" value="ECO:0007669"/>
    <property type="project" value="UniProtKB-KW"/>
</dbReference>
<dbReference type="Gene3D" id="3.90.1170.40">
    <property type="entry name" value="Molybdopterin biosynthesis MoaE subunit"/>
    <property type="match status" value="1"/>
</dbReference>
<dbReference type="GO" id="GO:0030366">
    <property type="term" value="F:molybdopterin synthase activity"/>
    <property type="evidence" value="ECO:0007669"/>
    <property type="project" value="UniProtKB-EC"/>
</dbReference>
<dbReference type="CDD" id="cd00754">
    <property type="entry name" value="Ubl_MoaD"/>
    <property type="match status" value="1"/>
</dbReference>
<comment type="similarity">
    <text evidence="2">Belongs to the MoaE family.</text>
</comment>
<dbReference type="InterPro" id="IPR036563">
    <property type="entry name" value="MoaE_sf"/>
</dbReference>
<comment type="catalytic activity">
    <reaction evidence="15">
        <text>2 [molybdopterin-synthase sulfur-carrier protein]-C-terminal-Gly-aminoethanethioate + cyclic pyranopterin phosphate + H2O = molybdopterin + 2 [molybdopterin-synthase sulfur-carrier protein]-C-terminal Gly-Gly + 2 H(+)</text>
        <dbReference type="Rhea" id="RHEA:26333"/>
        <dbReference type="Rhea" id="RHEA-COMP:12202"/>
        <dbReference type="Rhea" id="RHEA-COMP:19907"/>
        <dbReference type="ChEBI" id="CHEBI:15377"/>
        <dbReference type="ChEBI" id="CHEBI:15378"/>
        <dbReference type="ChEBI" id="CHEBI:58698"/>
        <dbReference type="ChEBI" id="CHEBI:59648"/>
        <dbReference type="ChEBI" id="CHEBI:90778"/>
        <dbReference type="ChEBI" id="CHEBI:232372"/>
        <dbReference type="EC" id="2.8.1.12"/>
    </reaction>
</comment>
<name>I4EE09_9BACT</name>
<evidence type="ECO:0000256" key="6">
    <source>
        <dbReference type="ARBA" id="ARBA00022741"/>
    </source>
</evidence>
<dbReference type="InterPro" id="IPR010038">
    <property type="entry name" value="MoaD_arc-typ"/>
</dbReference>
<dbReference type="FunFam" id="3.90.1170.40:FF:000003">
    <property type="entry name" value="Molybdopterin converting factor subunit 2"/>
    <property type="match status" value="1"/>
</dbReference>
<dbReference type="Pfam" id="PF02597">
    <property type="entry name" value="ThiS"/>
    <property type="match status" value="1"/>
</dbReference>
<dbReference type="GO" id="GO:0000166">
    <property type="term" value="F:nucleotide binding"/>
    <property type="evidence" value="ECO:0007669"/>
    <property type="project" value="UniProtKB-KW"/>
</dbReference>
<evidence type="ECO:0000256" key="9">
    <source>
        <dbReference type="ARBA" id="ARBA00024247"/>
    </source>
</evidence>
<evidence type="ECO:0000256" key="3">
    <source>
        <dbReference type="ARBA" id="ARBA00011950"/>
    </source>
</evidence>
<gene>
    <name evidence="16" type="ORF">NITHO_1660014</name>
</gene>
<dbReference type="Gene3D" id="3.10.20.30">
    <property type="match status" value="1"/>
</dbReference>
<dbReference type="EC" id="2.8.1.12" evidence="3"/>
<evidence type="ECO:0000256" key="11">
    <source>
        <dbReference type="ARBA" id="ARBA00029745"/>
    </source>
</evidence>
<reference evidence="16 17" key="1">
    <citation type="journal article" date="2012" name="ISME J.">
        <title>Nitrification expanded: discovery, physiology and genomics of a nitrite-oxidizing bacterium from the phylum Chloroflexi.</title>
        <authorList>
            <person name="Sorokin D.Y."/>
            <person name="Lucker S."/>
            <person name="Vejmelkova D."/>
            <person name="Kostrikina N.A."/>
            <person name="Kleerebezem R."/>
            <person name="Rijpstra W.I."/>
            <person name="Damste J.S."/>
            <person name="Le Paslier D."/>
            <person name="Muyzer G."/>
            <person name="Wagner M."/>
            <person name="van Loosdrecht M.C."/>
            <person name="Daims H."/>
        </authorList>
    </citation>
    <scope>NUCLEOTIDE SEQUENCE [LARGE SCALE GENOMIC DNA]</scope>
    <source>
        <strain evidence="17">none</strain>
    </source>
</reference>
<evidence type="ECO:0000256" key="10">
    <source>
        <dbReference type="ARBA" id="ARBA00026066"/>
    </source>
</evidence>
<dbReference type="Proteomes" id="UP000004221">
    <property type="component" value="Unassembled WGS sequence"/>
</dbReference>
<comment type="pathway">
    <text evidence="1">Cofactor biosynthesis; molybdopterin biosynthesis.</text>
</comment>
<dbReference type="SUPFAM" id="SSF54690">
    <property type="entry name" value="Molybdopterin synthase subunit MoaE"/>
    <property type="match status" value="1"/>
</dbReference>
<dbReference type="Pfam" id="PF02391">
    <property type="entry name" value="MoaE"/>
    <property type="match status" value="1"/>
</dbReference>
<keyword evidence="7" id="KW-0501">Molybdenum cofactor biosynthesis</keyword>
<organism evidence="16 17">
    <name type="scientific">Nitrolancea hollandica Lb</name>
    <dbReference type="NCBI Taxonomy" id="1129897"/>
    <lineage>
        <taxon>Bacteria</taxon>
        <taxon>Pseudomonadati</taxon>
        <taxon>Thermomicrobiota</taxon>
        <taxon>Thermomicrobia</taxon>
        <taxon>Sphaerobacterales</taxon>
        <taxon>Sphaerobacterineae</taxon>
        <taxon>Sphaerobacteraceae</taxon>
        <taxon>Nitrolancea</taxon>
    </lineage>
</organism>
<dbReference type="PANTHER" id="PTHR23404">
    <property type="entry name" value="MOLYBDOPTERIN SYNTHASE RELATED"/>
    <property type="match status" value="1"/>
</dbReference>
<evidence type="ECO:0000313" key="16">
    <source>
        <dbReference type="EMBL" id="CCF82921.1"/>
    </source>
</evidence>
<dbReference type="SUPFAM" id="SSF54285">
    <property type="entry name" value="MoaD/ThiS"/>
    <property type="match status" value="1"/>
</dbReference>
<evidence type="ECO:0000256" key="13">
    <source>
        <dbReference type="ARBA" id="ARBA00030781"/>
    </source>
</evidence>
<dbReference type="NCBIfam" id="TIGR01682">
    <property type="entry name" value="moaD"/>
    <property type="match status" value="1"/>
</dbReference>
<keyword evidence="17" id="KW-1185">Reference proteome</keyword>
<dbReference type="InterPro" id="IPR016155">
    <property type="entry name" value="Mopterin_synth/thiamin_S_b"/>
</dbReference>
<dbReference type="InterPro" id="IPR003448">
    <property type="entry name" value="Mopterin_biosynth_MoaE"/>
</dbReference>
<dbReference type="EMBL" id="CAGS01000075">
    <property type="protein sequence ID" value="CCF82921.1"/>
    <property type="molecule type" value="Genomic_DNA"/>
</dbReference>
<evidence type="ECO:0000256" key="1">
    <source>
        <dbReference type="ARBA" id="ARBA00005046"/>
    </source>
</evidence>
<evidence type="ECO:0000256" key="8">
    <source>
        <dbReference type="ARBA" id="ARBA00024200"/>
    </source>
</evidence>
<evidence type="ECO:0000256" key="15">
    <source>
        <dbReference type="ARBA" id="ARBA00049878"/>
    </source>
</evidence>
<accession>I4EE09</accession>
<dbReference type="OrthoDB" id="9803224at2"/>
<comment type="similarity">
    <text evidence="8">Belongs to the MoaD family.</text>
</comment>
<dbReference type="NCBIfam" id="TIGR01687">
    <property type="entry name" value="moaD_arch"/>
    <property type="match status" value="1"/>
</dbReference>
<evidence type="ECO:0000256" key="7">
    <source>
        <dbReference type="ARBA" id="ARBA00023150"/>
    </source>
</evidence>
<dbReference type="CDD" id="cd00756">
    <property type="entry name" value="MoaE"/>
    <property type="match status" value="1"/>
</dbReference>
<evidence type="ECO:0000256" key="4">
    <source>
        <dbReference type="ARBA" id="ARBA00013858"/>
    </source>
</evidence>
<keyword evidence="6" id="KW-0547">Nucleotide-binding</keyword>
<proteinExistence type="inferred from homology"/>